<dbReference type="Gene3D" id="1.10.10.2830">
    <property type="match status" value="1"/>
</dbReference>
<evidence type="ECO:0000256" key="1">
    <source>
        <dbReference type="ARBA" id="ARBA00006295"/>
    </source>
</evidence>
<comment type="similarity">
    <text evidence="1">Belongs to the ParB family.</text>
</comment>
<protein>
    <submittedName>
        <fullName evidence="4">ParB/RepB/Spo0J family partition protein</fullName>
    </submittedName>
</protein>
<evidence type="ECO:0000313" key="5">
    <source>
        <dbReference type="Proteomes" id="UP000530320"/>
    </source>
</evidence>
<dbReference type="SUPFAM" id="SSF109709">
    <property type="entry name" value="KorB DNA-binding domain-like"/>
    <property type="match status" value="1"/>
</dbReference>
<dbReference type="InterPro" id="IPR041468">
    <property type="entry name" value="HTH_ParB/Spo0J"/>
</dbReference>
<sequence length="275" mass="30807">MSSIGERVSSLESNFVSSNRNHSFEVDISHLEPDPTQARKTFPESSIAELAATLKKHGQLVPVLVRPNPDARNRWIIVAGERRWRAAQRAEIKTLVAIKCDQAFEVASLVENLHRENLNPVEEAYGIKRLIEKERWTQREAAKEIGKSPSDLSGLLRIIELPEEFLSAVLTSEFPISRNMLVELSRLPDGPERAALMERALAGNLTIRELRNGGHLQPSPKLSDYRKPREHGFSARLVDRLAISLKTLSSDVLSEPDKEKLRTLSSLINGLLDAS</sequence>
<dbReference type="InterPro" id="IPR004437">
    <property type="entry name" value="ParB/RepB/Spo0J"/>
</dbReference>
<feature type="domain" description="ParB-like N-terminal" evidence="3">
    <location>
        <begin position="24"/>
        <end position="113"/>
    </location>
</feature>
<dbReference type="Gene3D" id="3.90.1530.30">
    <property type="match status" value="1"/>
</dbReference>
<dbReference type="SUPFAM" id="SSF110849">
    <property type="entry name" value="ParB/Sulfiredoxin"/>
    <property type="match status" value="1"/>
</dbReference>
<dbReference type="AlphaFoldDB" id="A0A7W4PMJ4"/>
<dbReference type="Pfam" id="PF02195">
    <property type="entry name" value="ParB_N"/>
    <property type="match status" value="1"/>
</dbReference>
<dbReference type="PANTHER" id="PTHR33375:SF1">
    <property type="entry name" value="CHROMOSOME-PARTITIONING PROTEIN PARB-RELATED"/>
    <property type="match status" value="1"/>
</dbReference>
<dbReference type="SMART" id="SM00470">
    <property type="entry name" value="ParB"/>
    <property type="match status" value="1"/>
</dbReference>
<dbReference type="Pfam" id="PF17762">
    <property type="entry name" value="HTH_ParB"/>
    <property type="match status" value="1"/>
</dbReference>
<evidence type="ECO:0000256" key="2">
    <source>
        <dbReference type="ARBA" id="ARBA00022829"/>
    </source>
</evidence>
<proteinExistence type="inferred from homology"/>
<dbReference type="GO" id="GO:0005694">
    <property type="term" value="C:chromosome"/>
    <property type="evidence" value="ECO:0007669"/>
    <property type="project" value="TreeGrafter"/>
</dbReference>
<name>A0A7W4PMJ4_9PROT</name>
<dbReference type="RefSeq" id="WP_183010780.1">
    <property type="nucleotide sequence ID" value="NZ_JABEQP010000038.1"/>
</dbReference>
<organism evidence="4 5">
    <name type="scientific">Gluconacetobacter dulcium</name>
    <dbReference type="NCBI Taxonomy" id="2729096"/>
    <lineage>
        <taxon>Bacteria</taxon>
        <taxon>Pseudomonadati</taxon>
        <taxon>Pseudomonadota</taxon>
        <taxon>Alphaproteobacteria</taxon>
        <taxon>Acetobacterales</taxon>
        <taxon>Acetobacteraceae</taxon>
        <taxon>Gluconacetobacter</taxon>
    </lineage>
</organism>
<dbReference type="PANTHER" id="PTHR33375">
    <property type="entry name" value="CHROMOSOME-PARTITIONING PROTEIN PARB-RELATED"/>
    <property type="match status" value="1"/>
</dbReference>
<evidence type="ECO:0000313" key="4">
    <source>
        <dbReference type="EMBL" id="MBB2199886.1"/>
    </source>
</evidence>
<dbReference type="Proteomes" id="UP000530320">
    <property type="component" value="Unassembled WGS sequence"/>
</dbReference>
<gene>
    <name evidence="4" type="ORF">HLH44_21100</name>
</gene>
<reference evidence="4 5" key="1">
    <citation type="submission" date="2020-04" db="EMBL/GenBank/DDBJ databases">
        <title>Description of novel Gluconacetobacter.</title>
        <authorList>
            <person name="Sombolestani A."/>
        </authorList>
    </citation>
    <scope>NUCLEOTIDE SEQUENCE [LARGE SCALE GENOMIC DNA]</scope>
    <source>
        <strain evidence="4 5">LMG 22058</strain>
    </source>
</reference>
<dbReference type="EMBL" id="JABEQP010000038">
    <property type="protein sequence ID" value="MBB2199886.1"/>
    <property type="molecule type" value="Genomic_DNA"/>
</dbReference>
<accession>A0A7W4PMJ4</accession>
<evidence type="ECO:0000259" key="3">
    <source>
        <dbReference type="SMART" id="SM00470"/>
    </source>
</evidence>
<dbReference type="InterPro" id="IPR003115">
    <property type="entry name" value="ParB_N"/>
</dbReference>
<dbReference type="GO" id="GO:0007059">
    <property type="term" value="P:chromosome segregation"/>
    <property type="evidence" value="ECO:0007669"/>
    <property type="project" value="UniProtKB-KW"/>
</dbReference>
<dbReference type="InterPro" id="IPR050336">
    <property type="entry name" value="Chromosome_partition/occlusion"/>
</dbReference>
<comment type="caution">
    <text evidence="4">The sequence shown here is derived from an EMBL/GenBank/DDBJ whole genome shotgun (WGS) entry which is preliminary data.</text>
</comment>
<dbReference type="NCBIfam" id="TIGR00180">
    <property type="entry name" value="parB_part"/>
    <property type="match status" value="1"/>
</dbReference>
<keyword evidence="2" id="KW-0159">Chromosome partition</keyword>
<dbReference type="GO" id="GO:0003677">
    <property type="term" value="F:DNA binding"/>
    <property type="evidence" value="ECO:0007669"/>
    <property type="project" value="InterPro"/>
</dbReference>
<dbReference type="InterPro" id="IPR036086">
    <property type="entry name" value="ParB/Sulfiredoxin_sf"/>
</dbReference>